<feature type="compositionally biased region" description="Low complexity" evidence="1">
    <location>
        <begin position="46"/>
        <end position="67"/>
    </location>
</feature>
<dbReference type="EMBL" id="FMIL01000062">
    <property type="protein sequence ID" value="SCL83626.1"/>
    <property type="molecule type" value="Genomic_DNA"/>
</dbReference>
<protein>
    <recommendedName>
        <fullName evidence="3">Fam-c protein</fullName>
    </recommendedName>
</protein>
<accession>A0A1C6WAJ2</accession>
<proteinExistence type="predicted"/>
<feature type="region of interest" description="Disordered" evidence="1">
    <location>
        <begin position="1"/>
        <end position="73"/>
    </location>
</feature>
<feature type="compositionally biased region" description="Polar residues" evidence="1">
    <location>
        <begin position="1"/>
        <end position="38"/>
    </location>
</feature>
<evidence type="ECO:0000313" key="2">
    <source>
        <dbReference type="EMBL" id="SCL83626.1"/>
    </source>
</evidence>
<dbReference type="AlphaFoldDB" id="A0A1C6WAJ2"/>
<dbReference type="Proteomes" id="UP000507163">
    <property type="component" value="Unassembled WGS sequence"/>
</dbReference>
<evidence type="ECO:0008006" key="3">
    <source>
        <dbReference type="Google" id="ProtNLM"/>
    </source>
</evidence>
<reference evidence="2" key="1">
    <citation type="submission" date="2016-08" db="EMBL/GenBank/DDBJ databases">
        <authorList>
            <consortium name="Pathogen Informatics"/>
        </authorList>
    </citation>
    <scope>NUCLEOTIDE SEQUENCE</scope>
    <source>
        <strain evidence="2">AJ</strain>
    </source>
</reference>
<feature type="non-terminal residue" evidence="2">
    <location>
        <position position="1"/>
    </location>
</feature>
<name>A0A1C6WAJ2_PLACU</name>
<sequence>SSYNDKYQTSSYNDKYQTSSYYDKPQTSSYYDKPQTSSYKDKYQTSSYYDKPNPPSYYDNYYDPSYNKPKESKGFSFSNLFKRSKKGKKSKKTEEPPTAKITIDYLKESMSQASSNNKEHARPVVVTLQNVTFHLDQENSQHSSFLECIQKAMEEQNSNNQPRQ</sequence>
<organism evidence="2">
    <name type="scientific">Plasmodium chabaudi chabaudi</name>
    <dbReference type="NCBI Taxonomy" id="31271"/>
    <lineage>
        <taxon>Eukaryota</taxon>
        <taxon>Sar</taxon>
        <taxon>Alveolata</taxon>
        <taxon>Apicomplexa</taxon>
        <taxon>Aconoidasida</taxon>
        <taxon>Haemosporida</taxon>
        <taxon>Plasmodiidae</taxon>
        <taxon>Plasmodium</taxon>
        <taxon>Plasmodium (Vinckeia)</taxon>
    </lineage>
</organism>
<evidence type="ECO:0000256" key="1">
    <source>
        <dbReference type="SAM" id="MobiDB-lite"/>
    </source>
</evidence>
<gene>
    <name evidence="2" type="ORF">PCHAJ_000494700</name>
</gene>